<dbReference type="EMBL" id="BPLR01000747">
    <property type="protein sequence ID" value="GIY97157.1"/>
    <property type="molecule type" value="Genomic_DNA"/>
</dbReference>
<gene>
    <name evidence="1" type="ORF">CEXT_358201</name>
</gene>
<reference evidence="1 2" key="1">
    <citation type="submission" date="2021-06" db="EMBL/GenBank/DDBJ databases">
        <title>Caerostris extrusa draft genome.</title>
        <authorList>
            <person name="Kono N."/>
            <person name="Arakawa K."/>
        </authorList>
    </citation>
    <scope>NUCLEOTIDE SEQUENCE [LARGE SCALE GENOMIC DNA]</scope>
</reference>
<sequence>MINANKKKCHIYPPRIHSEENSKFLLQLLDQQDWTDREVASYVNAVTLWDKPLNVLQKPGVLSSKKSSFFPGEKKSFSVEKFYRFQLGSAGVCKKVGIWKQYCSFIQSVDPCAIHQHGSAVTLNHVLGLCGILRKLSINRTTCLIKHRRSGLVNIDFL</sequence>
<comment type="caution">
    <text evidence="1">The sequence shown here is derived from an EMBL/GenBank/DDBJ whole genome shotgun (WGS) entry which is preliminary data.</text>
</comment>
<proteinExistence type="predicted"/>
<evidence type="ECO:0000313" key="1">
    <source>
        <dbReference type="EMBL" id="GIY97157.1"/>
    </source>
</evidence>
<keyword evidence="2" id="KW-1185">Reference proteome</keyword>
<protein>
    <submittedName>
        <fullName evidence="1">Uncharacterized protein</fullName>
    </submittedName>
</protein>
<evidence type="ECO:0000313" key="2">
    <source>
        <dbReference type="Proteomes" id="UP001054945"/>
    </source>
</evidence>
<dbReference type="Proteomes" id="UP001054945">
    <property type="component" value="Unassembled WGS sequence"/>
</dbReference>
<name>A0AAV4XR42_CAEEX</name>
<accession>A0AAV4XR42</accession>
<dbReference type="AlphaFoldDB" id="A0AAV4XR42"/>
<organism evidence="1 2">
    <name type="scientific">Caerostris extrusa</name>
    <name type="common">Bark spider</name>
    <name type="synonym">Caerostris bankana</name>
    <dbReference type="NCBI Taxonomy" id="172846"/>
    <lineage>
        <taxon>Eukaryota</taxon>
        <taxon>Metazoa</taxon>
        <taxon>Ecdysozoa</taxon>
        <taxon>Arthropoda</taxon>
        <taxon>Chelicerata</taxon>
        <taxon>Arachnida</taxon>
        <taxon>Araneae</taxon>
        <taxon>Araneomorphae</taxon>
        <taxon>Entelegynae</taxon>
        <taxon>Araneoidea</taxon>
        <taxon>Araneidae</taxon>
        <taxon>Caerostris</taxon>
    </lineage>
</organism>